<evidence type="ECO:0000313" key="10">
    <source>
        <dbReference type="EMBL" id="OAP02237.1"/>
    </source>
</evidence>
<feature type="compositionally biased region" description="Basic and acidic residues" evidence="7">
    <location>
        <begin position="206"/>
        <end position="230"/>
    </location>
</feature>
<dbReference type="InterPro" id="IPR051847">
    <property type="entry name" value="RNA_proc/Spliceosome_comp"/>
</dbReference>
<dbReference type="Pfam" id="PF18044">
    <property type="entry name" value="zf-CCCH_4"/>
    <property type="match status" value="2"/>
</dbReference>
<dbReference type="SMART" id="SM00360">
    <property type="entry name" value="RRM"/>
    <property type="match status" value="1"/>
</dbReference>
<dbReference type="InterPro" id="IPR000571">
    <property type="entry name" value="Znf_CCCH"/>
</dbReference>
<keyword evidence="1 6" id="KW-0479">Metal-binding</keyword>
<dbReference type="InterPro" id="IPR035979">
    <property type="entry name" value="RBD_domain_sf"/>
</dbReference>
<feature type="region of interest" description="Disordered" evidence="7">
    <location>
        <begin position="206"/>
        <end position="350"/>
    </location>
</feature>
<evidence type="ECO:0000256" key="4">
    <source>
        <dbReference type="ARBA" id="ARBA00022884"/>
    </source>
</evidence>
<dbReference type="InterPro" id="IPR012677">
    <property type="entry name" value="Nucleotide-bd_a/b_plait_sf"/>
</dbReference>
<dbReference type="EMBL" id="LUHQ01000003">
    <property type="protein sequence ID" value="OAP02237.1"/>
    <property type="molecule type" value="Genomic_DNA"/>
</dbReference>
<evidence type="ECO:0000256" key="2">
    <source>
        <dbReference type="ARBA" id="ARBA00022771"/>
    </source>
</evidence>
<dbReference type="PROSITE" id="PS50103">
    <property type="entry name" value="ZF_C3H1"/>
    <property type="match status" value="2"/>
</dbReference>
<feature type="zinc finger region" description="C3H1-type" evidence="6">
    <location>
        <begin position="180"/>
        <end position="207"/>
    </location>
</feature>
<organism evidence="10 12">
    <name type="scientific">Arabidopsis thaliana</name>
    <name type="common">Mouse-ear cress</name>
    <dbReference type="NCBI Taxonomy" id="3702"/>
    <lineage>
        <taxon>Eukaryota</taxon>
        <taxon>Viridiplantae</taxon>
        <taxon>Streptophyta</taxon>
        <taxon>Embryophyta</taxon>
        <taxon>Tracheophyta</taxon>
        <taxon>Spermatophyta</taxon>
        <taxon>Magnoliopsida</taxon>
        <taxon>eudicotyledons</taxon>
        <taxon>Gunneridae</taxon>
        <taxon>Pentapetalae</taxon>
        <taxon>rosids</taxon>
        <taxon>malvids</taxon>
        <taxon>Brassicales</taxon>
        <taxon>Brassicaceae</taxon>
        <taxon>Camelineae</taxon>
        <taxon>Arabidopsis</taxon>
    </lineage>
</organism>
<dbReference type="Proteomes" id="UP000426265">
    <property type="component" value="Unassembled WGS sequence"/>
</dbReference>
<dbReference type="PROSITE" id="PS50102">
    <property type="entry name" value="RRM"/>
    <property type="match status" value="1"/>
</dbReference>
<evidence type="ECO:0000313" key="12">
    <source>
        <dbReference type="Proteomes" id="UP000078284"/>
    </source>
</evidence>
<keyword evidence="2 6" id="KW-0863">Zinc-finger</keyword>
<evidence type="ECO:0000259" key="8">
    <source>
        <dbReference type="PROSITE" id="PS50102"/>
    </source>
</evidence>
<dbReference type="GO" id="GO:0005654">
    <property type="term" value="C:nucleoplasm"/>
    <property type="evidence" value="ECO:0007669"/>
    <property type="project" value="UniProtKB-ARBA"/>
</dbReference>
<feature type="region of interest" description="Disordered" evidence="7">
    <location>
        <begin position="156"/>
        <end position="181"/>
    </location>
</feature>
<proteinExistence type="predicted"/>
<evidence type="ECO:0000313" key="11">
    <source>
        <dbReference type="EMBL" id="VYS59610.1"/>
    </source>
</evidence>
<accession>A0A178V7Q5</accession>
<keyword evidence="4 5" id="KW-0694">RNA-binding</keyword>
<feature type="zinc finger region" description="C3H1-type" evidence="6">
    <location>
        <begin position="130"/>
        <end position="157"/>
    </location>
</feature>
<dbReference type="GO" id="GO:0000398">
    <property type="term" value="P:mRNA splicing, via spliceosome"/>
    <property type="evidence" value="ECO:0007669"/>
    <property type="project" value="InterPro"/>
</dbReference>
<dbReference type="InterPro" id="IPR045844">
    <property type="entry name" value="RRM_Ist3-like"/>
</dbReference>
<dbReference type="FunFam" id="3.30.70.330:FF:000218">
    <property type="entry name" value="RNA-binding motif protein, X-linked 2"/>
    <property type="match status" value="1"/>
</dbReference>
<dbReference type="GO" id="GO:0008270">
    <property type="term" value="F:zinc ion binding"/>
    <property type="evidence" value="ECO:0007669"/>
    <property type="project" value="UniProtKB-KW"/>
</dbReference>
<keyword evidence="3 6" id="KW-0862">Zinc</keyword>
<reference evidence="12" key="1">
    <citation type="journal article" date="2016" name="Proc. Natl. Acad. Sci. U.S.A.">
        <title>Chromosome-level assembly of Arabidopsis thaliana Ler reveals the extent of translocation and inversion polymorphisms.</title>
        <authorList>
            <person name="Zapata L."/>
            <person name="Ding J."/>
            <person name="Willing E.M."/>
            <person name="Hartwig B."/>
            <person name="Bezdan D."/>
            <person name="Jiao W.B."/>
            <person name="Patel V."/>
            <person name="Velikkakam James G."/>
            <person name="Koornneef M."/>
            <person name="Ossowski S."/>
            <person name="Schneeberger K."/>
        </authorList>
    </citation>
    <scope>NUCLEOTIDE SEQUENCE [LARGE SCALE GENOMIC DNA]</scope>
    <source>
        <strain evidence="12">cv. Landsberg erecta</strain>
    </source>
</reference>
<sequence length="350" mass="40464">MNPLTQVKNLQKINARESDLGISDEASWHAKYKNSAYVYVGGIPFDLTEGDLLAVFSQYGEIVDVNLIRDKGTGKSKGFAFLAYEDQRSTILAVDNLNGALVLGRTIKVDHCGAYKKHEEEDEETRRQNREARGVCRAFQRGECTRGDSCKFSHDEKRAANTGWGHEEDRSSKWDHDNNREGRGVCRAFQRGECTRGDSCKFSHDEKRAANTGWGHEEDRSSKWDHDNGAKKGGTSFGHRGDFKPDAEEKSYRGRGDGDASYGRPKERERVDREDMGPRSRDAYDMKEQKRSGRYDNAHSRRHNDEIDYIREDKGSRTQDWEKRKAESRRDRNDREEKDRDSLRREDRRR</sequence>
<dbReference type="InterPro" id="IPR041367">
    <property type="entry name" value="Znf-CCCH_4"/>
</dbReference>
<dbReference type="SUPFAM" id="SSF54928">
    <property type="entry name" value="RNA-binding domain, RBD"/>
    <property type="match status" value="1"/>
</dbReference>
<dbReference type="Pfam" id="PF00076">
    <property type="entry name" value="RRM_1"/>
    <property type="match status" value="1"/>
</dbReference>
<feature type="compositionally biased region" description="Basic and acidic residues" evidence="7">
    <location>
        <begin position="239"/>
        <end position="350"/>
    </location>
</feature>
<dbReference type="Gene3D" id="4.10.1000.10">
    <property type="entry name" value="Zinc finger, CCCH-type"/>
    <property type="match status" value="2"/>
</dbReference>
<feature type="domain" description="RRM" evidence="8">
    <location>
        <begin position="36"/>
        <end position="114"/>
    </location>
</feature>
<evidence type="ECO:0000256" key="5">
    <source>
        <dbReference type="PROSITE-ProRule" id="PRU00176"/>
    </source>
</evidence>
<dbReference type="InterPro" id="IPR036855">
    <property type="entry name" value="Znf_CCCH_sf"/>
</dbReference>
<evidence type="ECO:0000256" key="3">
    <source>
        <dbReference type="ARBA" id="ARBA00022833"/>
    </source>
</evidence>
<dbReference type="GO" id="GO:0003723">
    <property type="term" value="F:RNA binding"/>
    <property type="evidence" value="ECO:0007669"/>
    <property type="project" value="UniProtKB-UniRule"/>
</dbReference>
<dbReference type="SUPFAM" id="SSF90229">
    <property type="entry name" value="CCCH zinc finger"/>
    <property type="match status" value="2"/>
</dbReference>
<evidence type="ECO:0000313" key="13">
    <source>
        <dbReference type="Proteomes" id="UP000426265"/>
    </source>
</evidence>
<feature type="domain" description="C3H1-type" evidence="9">
    <location>
        <begin position="130"/>
        <end position="157"/>
    </location>
</feature>
<evidence type="ECO:0000256" key="1">
    <source>
        <dbReference type="ARBA" id="ARBA00022723"/>
    </source>
</evidence>
<dbReference type="SMART" id="SM00356">
    <property type="entry name" value="ZnF_C3H1"/>
    <property type="match status" value="2"/>
</dbReference>
<dbReference type="Proteomes" id="UP000078284">
    <property type="component" value="Chromosome 3"/>
</dbReference>
<gene>
    <name evidence="10" type="ordered locus">AXX17_At3g41050</name>
    <name evidence="11" type="ORF">AN1_LOCUS15048</name>
</gene>
<dbReference type="Gene3D" id="3.30.70.330">
    <property type="match status" value="1"/>
</dbReference>
<reference evidence="10" key="2">
    <citation type="submission" date="2016-03" db="EMBL/GenBank/DDBJ databases">
        <title>Full-length assembly of Arabidopsis thaliana Ler reveals the complement of translocations and inversions.</title>
        <authorList>
            <person name="Zapata L."/>
            <person name="Schneeberger K."/>
            <person name="Ossowski S."/>
        </authorList>
    </citation>
    <scope>NUCLEOTIDE SEQUENCE [LARGE SCALE GENOMIC DNA]</scope>
    <source>
        <tissue evidence="10">Leaf</tissue>
    </source>
</reference>
<dbReference type="FunFam" id="4.10.1000.10:FF:000075">
    <property type="entry name" value="Zinc finger CCCH domain-containing protein 42"/>
    <property type="match status" value="2"/>
</dbReference>
<name>A0A178V7Q5_ARATH</name>
<dbReference type="PANTHER" id="PTHR45880:SF1">
    <property type="entry name" value="RNA-BINDING MOTIF PROTEIN, X-LINKED 2"/>
    <property type="match status" value="1"/>
</dbReference>
<dbReference type="InterPro" id="IPR000504">
    <property type="entry name" value="RRM_dom"/>
</dbReference>
<evidence type="ECO:0000259" key="9">
    <source>
        <dbReference type="PROSITE" id="PS50103"/>
    </source>
</evidence>
<evidence type="ECO:0000256" key="6">
    <source>
        <dbReference type="PROSITE-ProRule" id="PRU00723"/>
    </source>
</evidence>
<dbReference type="CDD" id="cd12411">
    <property type="entry name" value="RRM_ist3_like"/>
    <property type="match status" value="1"/>
</dbReference>
<evidence type="ECO:0000256" key="7">
    <source>
        <dbReference type="SAM" id="MobiDB-lite"/>
    </source>
</evidence>
<dbReference type="PANTHER" id="PTHR45880">
    <property type="entry name" value="RNA-BINDING MOTIF PROTEIN, X-LINKED 2"/>
    <property type="match status" value="1"/>
</dbReference>
<dbReference type="ExpressionAtlas" id="A0A178V7Q5">
    <property type="expression patterns" value="baseline and differential"/>
</dbReference>
<reference evidence="11 13" key="3">
    <citation type="submission" date="2019-11" db="EMBL/GenBank/DDBJ databases">
        <authorList>
            <person name="Jiao W.-B."/>
            <person name="Schneeberger K."/>
        </authorList>
    </citation>
    <scope>NUCLEOTIDE SEQUENCE [LARGE SCALE GENOMIC DNA]</scope>
    <source>
        <strain evidence="13">cv. An-1</strain>
    </source>
</reference>
<evidence type="ECO:0008006" key="14">
    <source>
        <dbReference type="Google" id="ProtNLM"/>
    </source>
</evidence>
<feature type="domain" description="C3H1-type" evidence="9">
    <location>
        <begin position="180"/>
        <end position="207"/>
    </location>
</feature>
<dbReference type="AlphaFoldDB" id="A0A178V7Q5"/>
<dbReference type="EMBL" id="CACRSJ010000106">
    <property type="protein sequence ID" value="VYS59610.1"/>
    <property type="molecule type" value="Genomic_DNA"/>
</dbReference>
<protein>
    <recommendedName>
        <fullName evidence="14">Zinc finger CCCH domain-containing protein 42</fullName>
    </recommendedName>
</protein>